<dbReference type="OrthoDB" id="10259513at2759"/>
<dbReference type="InterPro" id="IPR039960">
    <property type="entry name" value="MCP1"/>
</dbReference>
<accession>A0A165AD37</accession>
<evidence type="ECO:0000313" key="3">
    <source>
        <dbReference type="Proteomes" id="UP000076722"/>
    </source>
</evidence>
<evidence type="ECO:0000256" key="1">
    <source>
        <dbReference type="SAM" id="Phobius"/>
    </source>
</evidence>
<evidence type="ECO:0008006" key="4">
    <source>
        <dbReference type="Google" id="ProtNLM"/>
    </source>
</evidence>
<sequence>MSQSKPSLLATTKRTLLPVLSRLQLLPTPFLSTFLLIHLSAPLVANVGGSEAASQVMLLGREYYQTSFGEPWLVFGPLAVHVAAGVLRRALLLTPTHHEASEDLERETRKPTTLIWSGLKRLSLLQITAYPPLIFLPIHTLVNRFYPMTPGPPIDSLGPGELDYEFVKVGFQGWSWGVRSWLVYGTLVGCTIIHASEGWGFLIRRIWGSRVEPMGKAAVVTTVTGTSRRRRRFIAGLCAVSVLCGLAAITSERLMVLGTLSERYESVYRLSGWYR</sequence>
<dbReference type="EMBL" id="KV419394">
    <property type="protein sequence ID" value="KZS98812.1"/>
    <property type="molecule type" value="Genomic_DNA"/>
</dbReference>
<keyword evidence="1" id="KW-1133">Transmembrane helix</keyword>
<dbReference type="PANTHER" id="PTHR38409:SF1">
    <property type="entry name" value="MITOCHONDRIAL ADAPTER PROTEIN MCP1"/>
    <property type="match status" value="1"/>
</dbReference>
<dbReference type="PANTHER" id="PTHR38409">
    <property type="entry name" value="MDM10-COMPLEMENTING PROTEIN 1"/>
    <property type="match status" value="1"/>
</dbReference>
<proteinExistence type="predicted"/>
<keyword evidence="1" id="KW-0812">Transmembrane</keyword>
<keyword evidence="3" id="KW-1185">Reference proteome</keyword>
<dbReference type="Proteomes" id="UP000076722">
    <property type="component" value="Unassembled WGS sequence"/>
</dbReference>
<dbReference type="GO" id="GO:0055088">
    <property type="term" value="P:lipid homeostasis"/>
    <property type="evidence" value="ECO:0007669"/>
    <property type="project" value="InterPro"/>
</dbReference>
<name>A0A165AD37_9AGAM</name>
<evidence type="ECO:0000313" key="2">
    <source>
        <dbReference type="EMBL" id="KZS98812.1"/>
    </source>
</evidence>
<keyword evidence="1" id="KW-0472">Membrane</keyword>
<gene>
    <name evidence="2" type="ORF">SISNIDRAFT_1799</name>
</gene>
<feature type="transmembrane region" description="Helical" evidence="1">
    <location>
        <begin position="233"/>
        <end position="251"/>
    </location>
</feature>
<organism evidence="2 3">
    <name type="scientific">Sistotremastrum niveocremeum HHB9708</name>
    <dbReference type="NCBI Taxonomy" id="1314777"/>
    <lineage>
        <taxon>Eukaryota</taxon>
        <taxon>Fungi</taxon>
        <taxon>Dikarya</taxon>
        <taxon>Basidiomycota</taxon>
        <taxon>Agaricomycotina</taxon>
        <taxon>Agaricomycetes</taxon>
        <taxon>Sistotremastrales</taxon>
        <taxon>Sistotremastraceae</taxon>
        <taxon>Sertulicium</taxon>
        <taxon>Sertulicium niveocremeum</taxon>
    </lineage>
</organism>
<protein>
    <recommendedName>
        <fullName evidence="4">Mitochondrial adapter protein MCP1 transmembrane domain-containing protein</fullName>
    </recommendedName>
</protein>
<dbReference type="AlphaFoldDB" id="A0A165AD37"/>
<feature type="transmembrane region" description="Helical" evidence="1">
    <location>
        <begin position="181"/>
        <end position="202"/>
    </location>
</feature>
<reference evidence="2 3" key="1">
    <citation type="journal article" date="2016" name="Mol. Biol. Evol.">
        <title>Comparative Genomics of Early-Diverging Mushroom-Forming Fungi Provides Insights into the Origins of Lignocellulose Decay Capabilities.</title>
        <authorList>
            <person name="Nagy L.G."/>
            <person name="Riley R."/>
            <person name="Tritt A."/>
            <person name="Adam C."/>
            <person name="Daum C."/>
            <person name="Floudas D."/>
            <person name="Sun H."/>
            <person name="Yadav J.S."/>
            <person name="Pangilinan J."/>
            <person name="Larsson K.H."/>
            <person name="Matsuura K."/>
            <person name="Barry K."/>
            <person name="Labutti K."/>
            <person name="Kuo R."/>
            <person name="Ohm R.A."/>
            <person name="Bhattacharya S.S."/>
            <person name="Shirouzu T."/>
            <person name="Yoshinaga Y."/>
            <person name="Martin F.M."/>
            <person name="Grigoriev I.V."/>
            <person name="Hibbett D.S."/>
        </authorList>
    </citation>
    <scope>NUCLEOTIDE SEQUENCE [LARGE SCALE GENOMIC DNA]</scope>
    <source>
        <strain evidence="2 3">HHB9708</strain>
    </source>
</reference>